<dbReference type="GO" id="GO:0003676">
    <property type="term" value="F:nucleic acid binding"/>
    <property type="evidence" value="ECO:0007669"/>
    <property type="project" value="InterPro"/>
</dbReference>
<organism evidence="4 5">
    <name type="scientific">Jimgerdemannia flammicorona</name>
    <dbReference type="NCBI Taxonomy" id="994334"/>
    <lineage>
        <taxon>Eukaryota</taxon>
        <taxon>Fungi</taxon>
        <taxon>Fungi incertae sedis</taxon>
        <taxon>Mucoromycota</taxon>
        <taxon>Mucoromycotina</taxon>
        <taxon>Endogonomycetes</taxon>
        <taxon>Endogonales</taxon>
        <taxon>Endogonaceae</taxon>
        <taxon>Jimgerdemannia</taxon>
    </lineage>
</organism>
<dbReference type="EMBL" id="RBNJ01004480">
    <property type="protein sequence ID" value="RUS29935.1"/>
    <property type="molecule type" value="Genomic_DNA"/>
</dbReference>
<evidence type="ECO:0000313" key="4">
    <source>
        <dbReference type="EMBL" id="RUS29935.1"/>
    </source>
</evidence>
<proteinExistence type="inferred from homology"/>
<evidence type="ECO:0000313" key="5">
    <source>
        <dbReference type="Proteomes" id="UP000274822"/>
    </source>
</evidence>
<dbReference type="InterPro" id="IPR036167">
    <property type="entry name" value="tRNA_intron_Endo_cat-like_sf"/>
</dbReference>
<accession>A0A433QJI7</accession>
<reference evidence="4 5" key="1">
    <citation type="journal article" date="2018" name="New Phytol.">
        <title>Phylogenomics of Endogonaceae and evolution of mycorrhizas within Mucoromycota.</title>
        <authorList>
            <person name="Chang Y."/>
            <person name="Desiro A."/>
            <person name="Na H."/>
            <person name="Sandor L."/>
            <person name="Lipzen A."/>
            <person name="Clum A."/>
            <person name="Barry K."/>
            <person name="Grigoriev I.V."/>
            <person name="Martin F.M."/>
            <person name="Stajich J.E."/>
            <person name="Smith M.E."/>
            <person name="Bonito G."/>
            <person name="Spatafora J.W."/>
        </authorList>
    </citation>
    <scope>NUCLEOTIDE SEQUENCE [LARGE SCALE GENOMIC DNA]</scope>
    <source>
        <strain evidence="4 5">AD002</strain>
    </source>
</reference>
<comment type="caution">
    <text evidence="4">The sequence shown here is derived from an EMBL/GenBank/DDBJ whole genome shotgun (WGS) entry which is preliminary data.</text>
</comment>
<dbReference type="AlphaFoldDB" id="A0A433QJI7"/>
<dbReference type="GO" id="GO:0006388">
    <property type="term" value="P:tRNA splicing, via endonucleolytic cleavage and ligation"/>
    <property type="evidence" value="ECO:0007669"/>
    <property type="project" value="InterPro"/>
</dbReference>
<feature type="domain" description="tRNA-splicing endonuclease subunit Sen15" evidence="3">
    <location>
        <begin position="9"/>
        <end position="115"/>
    </location>
</feature>
<evidence type="ECO:0000256" key="2">
    <source>
        <dbReference type="ARBA" id="ARBA00022694"/>
    </source>
</evidence>
<evidence type="ECO:0000256" key="1">
    <source>
        <dbReference type="ARBA" id="ARBA00006091"/>
    </source>
</evidence>
<evidence type="ECO:0000259" key="3">
    <source>
        <dbReference type="Pfam" id="PF09631"/>
    </source>
</evidence>
<sequence length="125" mass="13933">MALNAYPPAKNWSSVHVRDVDELGFSVLIAKQAENDVSTVSVCFVHRRFRIRFKLSRLFNTLSAHSLFPTANEAQPSVSFIEPSENKIPRVTLAIVSPDSTVVYYKVHKGIARLKEASVDTEDGT</sequence>
<dbReference type="SUPFAM" id="SSF53032">
    <property type="entry name" value="tRNA-intron endonuclease catalytic domain-like"/>
    <property type="match status" value="1"/>
</dbReference>
<dbReference type="InterPro" id="IPR018593">
    <property type="entry name" value="tRNA-endonuc_su_Sen15"/>
</dbReference>
<comment type="similarity">
    <text evidence="1">Belongs to the SEN15 family.</text>
</comment>
<keyword evidence="5" id="KW-1185">Reference proteome</keyword>
<dbReference type="Gene3D" id="3.40.1350.10">
    <property type="match status" value="1"/>
</dbReference>
<dbReference type="Proteomes" id="UP000274822">
    <property type="component" value="Unassembled WGS sequence"/>
</dbReference>
<dbReference type="Pfam" id="PF09631">
    <property type="entry name" value="Sen15"/>
    <property type="match status" value="1"/>
</dbReference>
<gene>
    <name evidence="4" type="ORF">BC938DRAFT_480053</name>
</gene>
<dbReference type="GO" id="GO:0005634">
    <property type="term" value="C:nucleus"/>
    <property type="evidence" value="ECO:0007669"/>
    <property type="project" value="UniProtKB-ARBA"/>
</dbReference>
<protein>
    <recommendedName>
        <fullName evidence="3">tRNA-splicing endonuclease subunit Sen15 domain-containing protein</fullName>
    </recommendedName>
</protein>
<dbReference type="InterPro" id="IPR011856">
    <property type="entry name" value="tRNA_endonuc-like_dom_sf"/>
</dbReference>
<keyword evidence="2" id="KW-0819">tRNA processing</keyword>
<name>A0A433QJI7_9FUNG</name>